<sequence length="276" mass="29409">MRPPALSRAAAGASRLLTPRAAWTRPASTTSSSITTLTTTRRAQPNLQPTTASRARAYHASTHPPPPPPFSPTETAILSAAYTHVPTHGFSQTSLALGARSAGYLDISTNLLPDGVFSLIKYHLLTHRELLSSTPLPPTSTLSAKVEHLTFTRLLANAPVLPHLQSALAIMAQPSYIPTSLAELAVLADEILYLAGDVSVDPTWYTKRASLSAIYAASELFMTNDTSAGFRDTRAFLARRLGEAEELGGAVRSVGEWVGFNAKAGVNVLRSWGAPI</sequence>
<dbReference type="PANTHER" id="PTHR21427">
    <property type="entry name" value="UBIQUINONE BIOSYNTHESIS PROTEIN COQ9, MITOCHONDRIAL"/>
    <property type="match status" value="1"/>
</dbReference>
<organism evidence="11 12">
    <name type="scientific">Cercophora scortea</name>
    <dbReference type="NCBI Taxonomy" id="314031"/>
    <lineage>
        <taxon>Eukaryota</taxon>
        <taxon>Fungi</taxon>
        <taxon>Dikarya</taxon>
        <taxon>Ascomycota</taxon>
        <taxon>Pezizomycotina</taxon>
        <taxon>Sordariomycetes</taxon>
        <taxon>Sordariomycetidae</taxon>
        <taxon>Sordariales</taxon>
        <taxon>Lasiosphaeriaceae</taxon>
        <taxon>Cercophora</taxon>
    </lineage>
</organism>
<comment type="caution">
    <text evidence="11">The sequence shown here is derived from an EMBL/GenBank/DDBJ whole genome shotgun (WGS) entry which is preliminary data.</text>
</comment>
<dbReference type="NCBIfam" id="TIGR02396">
    <property type="entry name" value="diverge_rpsU"/>
    <property type="match status" value="1"/>
</dbReference>
<dbReference type="GO" id="GO:0006744">
    <property type="term" value="P:ubiquinone biosynthetic process"/>
    <property type="evidence" value="ECO:0007669"/>
    <property type="project" value="UniProtKB-UniRule"/>
</dbReference>
<keyword evidence="5" id="KW-0809">Transit peptide</keyword>
<feature type="compositionally biased region" description="Low complexity" evidence="9">
    <location>
        <begin position="28"/>
        <end position="40"/>
    </location>
</feature>
<evidence type="ECO:0000259" key="10">
    <source>
        <dbReference type="Pfam" id="PF08511"/>
    </source>
</evidence>
<proteinExistence type="inferred from homology"/>
<evidence type="ECO:0000256" key="3">
    <source>
        <dbReference type="ARBA" id="ARBA00010766"/>
    </source>
</evidence>
<dbReference type="InterPro" id="IPR013718">
    <property type="entry name" value="COQ9_C"/>
</dbReference>
<evidence type="ECO:0000256" key="4">
    <source>
        <dbReference type="ARBA" id="ARBA00022688"/>
    </source>
</evidence>
<dbReference type="Pfam" id="PF08511">
    <property type="entry name" value="COQ9"/>
    <property type="match status" value="1"/>
</dbReference>
<evidence type="ECO:0000256" key="6">
    <source>
        <dbReference type="ARBA" id="ARBA00023121"/>
    </source>
</evidence>
<keyword evidence="7 8" id="KW-0496">Mitochondrion</keyword>
<evidence type="ECO:0000256" key="2">
    <source>
        <dbReference type="ARBA" id="ARBA00004749"/>
    </source>
</evidence>
<name>A0AAE0I7N2_9PEZI</name>
<comment type="pathway">
    <text evidence="2 8">Cofactor biosynthesis; ubiquinone biosynthesis.</text>
</comment>
<evidence type="ECO:0000256" key="5">
    <source>
        <dbReference type="ARBA" id="ARBA00022946"/>
    </source>
</evidence>
<dbReference type="InterPro" id="IPR012762">
    <property type="entry name" value="Ubiq_biosynth_COQ9"/>
</dbReference>
<keyword evidence="11" id="KW-0830">Ubiquinone</keyword>
<accession>A0AAE0I7N2</accession>
<dbReference type="PANTHER" id="PTHR21427:SF19">
    <property type="entry name" value="UBIQUINONE BIOSYNTHESIS PROTEIN COQ9, MITOCHONDRIAL"/>
    <property type="match status" value="1"/>
</dbReference>
<evidence type="ECO:0000313" key="11">
    <source>
        <dbReference type="EMBL" id="KAK3320033.1"/>
    </source>
</evidence>
<comment type="function">
    <text evidence="8">Membrane-associated protein that warps the membrane surface to access and bind aromatic isoprenes with high specificity, including ubiquinone (CoQ) isoprene intermediates and presents them directly to Coq7, therefore facilitating the Coq7-mediated hydroxylase step. Participates in the biosynthesis of coenzyme Q, also named ubiquinone, an essential lipid-soluble electron transporter for aerobic cellular respiration.</text>
</comment>
<evidence type="ECO:0000256" key="8">
    <source>
        <dbReference type="RuleBase" id="RU366063"/>
    </source>
</evidence>
<gene>
    <name evidence="11" type="ORF">B0T19DRAFT_277943</name>
</gene>
<feature type="region of interest" description="Disordered" evidence="9">
    <location>
        <begin position="21"/>
        <end position="73"/>
    </location>
</feature>
<keyword evidence="4 8" id="KW-0831">Ubiquinone biosynthesis</keyword>
<dbReference type="EMBL" id="JAUEPO010000006">
    <property type="protein sequence ID" value="KAK3320033.1"/>
    <property type="molecule type" value="Genomic_DNA"/>
</dbReference>
<reference evidence="11" key="2">
    <citation type="submission" date="2023-06" db="EMBL/GenBank/DDBJ databases">
        <authorList>
            <consortium name="Lawrence Berkeley National Laboratory"/>
            <person name="Haridas S."/>
            <person name="Hensen N."/>
            <person name="Bonometti L."/>
            <person name="Westerberg I."/>
            <person name="Brannstrom I.O."/>
            <person name="Guillou S."/>
            <person name="Cros-Aarteil S."/>
            <person name="Calhoun S."/>
            <person name="Kuo A."/>
            <person name="Mondo S."/>
            <person name="Pangilinan J."/>
            <person name="Riley R."/>
            <person name="Labutti K."/>
            <person name="Andreopoulos B."/>
            <person name="Lipzen A."/>
            <person name="Chen C."/>
            <person name="Yanf M."/>
            <person name="Daum C."/>
            <person name="Ng V."/>
            <person name="Clum A."/>
            <person name="Steindorff A."/>
            <person name="Ohm R."/>
            <person name="Martin F."/>
            <person name="Silar P."/>
            <person name="Natvig D."/>
            <person name="Lalanne C."/>
            <person name="Gautier V."/>
            <person name="Ament-Velasquez S.L."/>
            <person name="Kruys A."/>
            <person name="Hutchinson M.I."/>
            <person name="Powell A.J."/>
            <person name="Barry K."/>
            <person name="Miller A.N."/>
            <person name="Grigoriev I.V."/>
            <person name="Debuchy R."/>
            <person name="Gladieux P."/>
            <person name="Thoren M.H."/>
            <person name="Johannesson H."/>
        </authorList>
    </citation>
    <scope>NUCLEOTIDE SEQUENCE</scope>
    <source>
        <strain evidence="11">SMH4131-1</strain>
    </source>
</reference>
<dbReference type="Proteomes" id="UP001286456">
    <property type="component" value="Unassembled WGS sequence"/>
</dbReference>
<comment type="similarity">
    <text evidence="3 8">Belongs to the COQ9 family.</text>
</comment>
<evidence type="ECO:0000256" key="7">
    <source>
        <dbReference type="ARBA" id="ARBA00023128"/>
    </source>
</evidence>
<evidence type="ECO:0000256" key="1">
    <source>
        <dbReference type="ARBA" id="ARBA00004173"/>
    </source>
</evidence>
<evidence type="ECO:0000256" key="9">
    <source>
        <dbReference type="SAM" id="MobiDB-lite"/>
    </source>
</evidence>
<keyword evidence="6 8" id="KW-0446">Lipid-binding</keyword>
<comment type="subcellular location">
    <subcellularLocation>
        <location evidence="1 8">Mitochondrion</location>
    </subcellularLocation>
</comment>
<dbReference type="GO" id="GO:0005743">
    <property type="term" value="C:mitochondrial inner membrane"/>
    <property type="evidence" value="ECO:0007669"/>
    <property type="project" value="TreeGrafter"/>
</dbReference>
<keyword evidence="12" id="KW-1185">Reference proteome</keyword>
<reference evidence="11" key="1">
    <citation type="journal article" date="2023" name="Mol. Phylogenet. Evol.">
        <title>Genome-scale phylogeny and comparative genomics of the fungal order Sordariales.</title>
        <authorList>
            <person name="Hensen N."/>
            <person name="Bonometti L."/>
            <person name="Westerberg I."/>
            <person name="Brannstrom I.O."/>
            <person name="Guillou S."/>
            <person name="Cros-Aarteil S."/>
            <person name="Calhoun S."/>
            <person name="Haridas S."/>
            <person name="Kuo A."/>
            <person name="Mondo S."/>
            <person name="Pangilinan J."/>
            <person name="Riley R."/>
            <person name="LaButti K."/>
            <person name="Andreopoulos B."/>
            <person name="Lipzen A."/>
            <person name="Chen C."/>
            <person name="Yan M."/>
            <person name="Daum C."/>
            <person name="Ng V."/>
            <person name="Clum A."/>
            <person name="Steindorff A."/>
            <person name="Ohm R.A."/>
            <person name="Martin F."/>
            <person name="Silar P."/>
            <person name="Natvig D.O."/>
            <person name="Lalanne C."/>
            <person name="Gautier V."/>
            <person name="Ament-Velasquez S.L."/>
            <person name="Kruys A."/>
            <person name="Hutchinson M.I."/>
            <person name="Powell A.J."/>
            <person name="Barry K."/>
            <person name="Miller A.N."/>
            <person name="Grigoriev I.V."/>
            <person name="Debuchy R."/>
            <person name="Gladieux P."/>
            <person name="Hiltunen Thoren M."/>
            <person name="Johannesson H."/>
        </authorList>
    </citation>
    <scope>NUCLEOTIDE SEQUENCE</scope>
    <source>
        <strain evidence="11">SMH4131-1</strain>
    </source>
</reference>
<feature type="compositionally biased region" description="Polar residues" evidence="9">
    <location>
        <begin position="41"/>
        <end position="53"/>
    </location>
</feature>
<dbReference type="Gene3D" id="1.10.357.10">
    <property type="entry name" value="Tetracycline Repressor, domain 2"/>
    <property type="match status" value="1"/>
</dbReference>
<dbReference type="GO" id="GO:0008289">
    <property type="term" value="F:lipid binding"/>
    <property type="evidence" value="ECO:0007669"/>
    <property type="project" value="UniProtKB-UniRule"/>
</dbReference>
<evidence type="ECO:0000313" key="12">
    <source>
        <dbReference type="Proteomes" id="UP001286456"/>
    </source>
</evidence>
<dbReference type="AlphaFoldDB" id="A0AAE0I7N2"/>
<protein>
    <recommendedName>
        <fullName evidence="8">Ubiquinone biosynthesis protein</fullName>
    </recommendedName>
</protein>
<feature type="domain" description="COQ9 C-terminal" evidence="10">
    <location>
        <begin position="177"/>
        <end position="247"/>
    </location>
</feature>